<dbReference type="SMART" id="SM00028">
    <property type="entry name" value="TPR"/>
    <property type="match status" value="1"/>
</dbReference>
<proteinExistence type="predicted"/>
<dbReference type="Pfam" id="PF00535">
    <property type="entry name" value="Glycos_transf_2"/>
    <property type="match status" value="1"/>
</dbReference>
<accession>A0A934RZ75</accession>
<dbReference type="Pfam" id="PF00515">
    <property type="entry name" value="TPR_1"/>
    <property type="match status" value="1"/>
</dbReference>
<dbReference type="Gene3D" id="3.90.550.10">
    <property type="entry name" value="Spore Coat Polysaccharide Biosynthesis Protein SpsA, Chain A"/>
    <property type="match status" value="1"/>
</dbReference>
<reference evidence="3" key="1">
    <citation type="submission" date="2021-01" db="EMBL/GenBank/DDBJ databases">
        <title>Modified the classification status of verrucomicrobia.</title>
        <authorList>
            <person name="Feng X."/>
        </authorList>
    </citation>
    <scope>NUCLEOTIDE SEQUENCE</scope>
    <source>
        <strain evidence="3">KCTC 13126</strain>
    </source>
</reference>
<keyword evidence="1" id="KW-0802">TPR repeat</keyword>
<dbReference type="PANTHER" id="PTHR43685:SF2">
    <property type="entry name" value="GLYCOSYLTRANSFERASE 2-LIKE DOMAIN-CONTAINING PROTEIN"/>
    <property type="match status" value="1"/>
</dbReference>
<dbReference type="CDD" id="cd00761">
    <property type="entry name" value="Glyco_tranf_GTA_type"/>
    <property type="match status" value="1"/>
</dbReference>
<feature type="domain" description="Glycosyltransferase 2-like" evidence="2">
    <location>
        <begin position="6"/>
        <end position="137"/>
    </location>
</feature>
<dbReference type="EMBL" id="JAENIL010000027">
    <property type="protein sequence ID" value="MBK1878235.1"/>
    <property type="molecule type" value="Genomic_DNA"/>
</dbReference>
<dbReference type="Proteomes" id="UP000617628">
    <property type="component" value="Unassembled WGS sequence"/>
</dbReference>
<dbReference type="InterPro" id="IPR001173">
    <property type="entry name" value="Glyco_trans_2-like"/>
</dbReference>
<dbReference type="Gene3D" id="1.25.40.10">
    <property type="entry name" value="Tetratricopeptide repeat domain"/>
    <property type="match status" value="1"/>
</dbReference>
<dbReference type="SUPFAM" id="SSF53448">
    <property type="entry name" value="Nucleotide-diphospho-sugar transferases"/>
    <property type="match status" value="1"/>
</dbReference>
<feature type="repeat" description="TPR" evidence="1">
    <location>
        <begin position="322"/>
        <end position="355"/>
    </location>
</feature>
<dbReference type="PANTHER" id="PTHR43685">
    <property type="entry name" value="GLYCOSYLTRANSFERASE"/>
    <property type="match status" value="1"/>
</dbReference>
<dbReference type="SUPFAM" id="SSF48452">
    <property type="entry name" value="TPR-like"/>
    <property type="match status" value="1"/>
</dbReference>
<dbReference type="AlphaFoldDB" id="A0A934RZ75"/>
<comment type="caution">
    <text evidence="3">The sequence shown here is derived from an EMBL/GenBank/DDBJ whole genome shotgun (WGS) entry which is preliminary data.</text>
</comment>
<dbReference type="InterPro" id="IPR019734">
    <property type="entry name" value="TPR_rpt"/>
</dbReference>
<sequence>MNYLITVVIAARNAEQTIERAVNSVCETGDAKILLVDDYSDDDTVRLAKSRGGDLLEVVTPREKIGLGNARQAGLESVDTPYLMWLDADDELLAGRLDRMLARLEKGADLVFDSAELCDGASGKFIKNLQIPSFLWEGMGLYRSFERNYLPGPAWPAARVEFARKVGYDPEQNACEDTDFILRALRLGAKWELLSEVGYRQFAYETSLSRDLTHQRRFLARAFSKHSFLELEAFLKGKGVEAGLLAWCLCSNALFRGDWPQADLYAREAFGESAKESEELLLPWRVGFDWLSCFIRGSVALLNGKGEAEALLERCVELEESPDALNNLGVVRAKLGKRNEAVDCFEKALQLMPGYLDARRNLENAEVAANITTHPLRRFESRSGY</sequence>
<protein>
    <submittedName>
        <fullName evidence="3">Glycosyltransferase</fullName>
    </submittedName>
</protein>
<name>A0A934RZ75_9BACT</name>
<dbReference type="InterPro" id="IPR029044">
    <property type="entry name" value="Nucleotide-diphossugar_trans"/>
</dbReference>
<dbReference type="PROSITE" id="PS50005">
    <property type="entry name" value="TPR"/>
    <property type="match status" value="1"/>
</dbReference>
<evidence type="ECO:0000256" key="1">
    <source>
        <dbReference type="PROSITE-ProRule" id="PRU00339"/>
    </source>
</evidence>
<organism evidence="3 4">
    <name type="scientific">Pelagicoccus mobilis</name>
    <dbReference type="NCBI Taxonomy" id="415221"/>
    <lineage>
        <taxon>Bacteria</taxon>
        <taxon>Pseudomonadati</taxon>
        <taxon>Verrucomicrobiota</taxon>
        <taxon>Opitutia</taxon>
        <taxon>Puniceicoccales</taxon>
        <taxon>Pelagicoccaceae</taxon>
        <taxon>Pelagicoccus</taxon>
    </lineage>
</organism>
<dbReference type="RefSeq" id="WP_200356447.1">
    <property type="nucleotide sequence ID" value="NZ_JAENIL010000027.1"/>
</dbReference>
<keyword evidence="4" id="KW-1185">Reference proteome</keyword>
<evidence type="ECO:0000313" key="3">
    <source>
        <dbReference type="EMBL" id="MBK1878235.1"/>
    </source>
</evidence>
<evidence type="ECO:0000313" key="4">
    <source>
        <dbReference type="Proteomes" id="UP000617628"/>
    </source>
</evidence>
<gene>
    <name evidence="3" type="ORF">JIN87_15250</name>
</gene>
<evidence type="ECO:0000259" key="2">
    <source>
        <dbReference type="Pfam" id="PF00535"/>
    </source>
</evidence>
<dbReference type="InterPro" id="IPR011990">
    <property type="entry name" value="TPR-like_helical_dom_sf"/>
</dbReference>
<dbReference type="PROSITE" id="PS50293">
    <property type="entry name" value="TPR_REGION"/>
    <property type="match status" value="1"/>
</dbReference>
<dbReference type="InterPro" id="IPR050834">
    <property type="entry name" value="Glycosyltransf_2"/>
</dbReference>